<sequence length="779" mass="84962">MSQSSRPASGYDVYEDLSLDDDPKAEIKTSSQLPPTVASSSSSSLMRSPSSYTGSSRSAMEGLGSPNSISSSSGGAKSSPWERFESRVRKDSSGTATPQDVSSPAVDQSGSRFSTPSHVMSTPPPHMVQRDERPGPSSRPSLLSHPTGSSMSVMTALAKDLENVPLVLGVVLVDFNHLIGPTVEFAYPPSLQSALTADDELNRILPFLALPDGAHLTEEDYSYFHCSYRPPNGTVAEQTDVPVGTTLFGISCNRQLQASELLVRPSDVTRTTVQKAIVVIASQPVFGPIRDRLGVVTRAFFAQRDFTQTQILQDFYTSLESSLDGKSGESAIYMGTSLRELIHKFRHRTLVLLKILMLQKRIMLYGHPVEMLCTYQYSLVSLMPGLLMNLRDCGSAELDAKTTRTRPNSLRTSDRASVLRFMGLPLHLFGNGCFFQPYLPLQQMDDLAADSWLIGTTNQIVTQSRENRYDLLVNIENMSFEFSDPKMERIVNLTPADRKWMDDVVKAVEETWDLPEGERASFRGSDDDLRSRFEEYISGALSSLKFAEFKLKGKAQDLSIVGVAGEENPLQPFSELWLEAFRQTQAYEVWSGCTDPVLFDICEPRHPCDGRATLISDFSLRLTEGIHDLKLDQQLGPTREVLSSAFSAGSTALAAGSSTFWKTFDGVKADISSRIEAEKQRRATTTAAAAQDGQGGPLSSGPSTPVTGIRDSAQSTPNAPINDIKATLGGIGSSVGSFFGNRVASFRSSAAKDDEDRRKGLRPMSLSPSASADAKRRSG</sequence>
<comment type="similarity">
    <text evidence="1">Belongs to the AVL9 family.</text>
</comment>
<dbReference type="Proteomes" id="UP000193218">
    <property type="component" value="Unassembled WGS sequence"/>
</dbReference>
<protein>
    <submittedName>
        <fullName evidence="4">Transport protein Avl9-domain-containing protein</fullName>
    </submittedName>
</protein>
<dbReference type="FunCoup" id="A0A1Y1UR07">
    <property type="interactions" value="328"/>
</dbReference>
<evidence type="ECO:0000256" key="1">
    <source>
        <dbReference type="ARBA" id="ARBA00038178"/>
    </source>
</evidence>
<evidence type="ECO:0000259" key="3">
    <source>
        <dbReference type="PROSITE" id="PS50211"/>
    </source>
</evidence>
<organism evidence="4 5">
    <name type="scientific">Kockovaella imperatae</name>
    <dbReference type="NCBI Taxonomy" id="4999"/>
    <lineage>
        <taxon>Eukaryota</taxon>
        <taxon>Fungi</taxon>
        <taxon>Dikarya</taxon>
        <taxon>Basidiomycota</taxon>
        <taxon>Agaricomycotina</taxon>
        <taxon>Tremellomycetes</taxon>
        <taxon>Tremellales</taxon>
        <taxon>Cuniculitremaceae</taxon>
        <taxon>Kockovaella</taxon>
    </lineage>
</organism>
<dbReference type="AlphaFoldDB" id="A0A1Y1UR07"/>
<dbReference type="Pfam" id="PF09794">
    <property type="entry name" value="Avl9"/>
    <property type="match status" value="1"/>
</dbReference>
<feature type="domain" description="UDENN" evidence="3">
    <location>
        <begin position="168"/>
        <end position="604"/>
    </location>
</feature>
<dbReference type="InterPro" id="IPR051731">
    <property type="entry name" value="DENND11/AVL9_GEFs"/>
</dbReference>
<feature type="compositionally biased region" description="Polar residues" evidence="2">
    <location>
        <begin position="700"/>
        <end position="719"/>
    </location>
</feature>
<dbReference type="PANTHER" id="PTHR31017">
    <property type="entry name" value="LATE SECRETORY PATHWAY PROTEIN AVL9-RELATED"/>
    <property type="match status" value="1"/>
</dbReference>
<evidence type="ECO:0000256" key="2">
    <source>
        <dbReference type="SAM" id="MobiDB-lite"/>
    </source>
</evidence>
<dbReference type="RefSeq" id="XP_021874162.1">
    <property type="nucleotide sequence ID" value="XM_022014228.1"/>
</dbReference>
<dbReference type="EMBL" id="NBSH01000001">
    <property type="protein sequence ID" value="ORX40483.1"/>
    <property type="molecule type" value="Genomic_DNA"/>
</dbReference>
<feature type="compositionally biased region" description="Polar residues" evidence="2">
    <location>
        <begin position="93"/>
        <end position="120"/>
    </location>
</feature>
<name>A0A1Y1UR07_9TREE</name>
<feature type="compositionally biased region" description="Low complexity" evidence="2">
    <location>
        <begin position="30"/>
        <end position="79"/>
    </location>
</feature>
<accession>A0A1Y1UR07</accession>
<feature type="region of interest" description="Disordered" evidence="2">
    <location>
        <begin position="1"/>
        <end position="149"/>
    </location>
</feature>
<feature type="region of interest" description="Disordered" evidence="2">
    <location>
        <begin position="678"/>
        <end position="721"/>
    </location>
</feature>
<comment type="caution">
    <text evidence="4">The sequence shown here is derived from an EMBL/GenBank/DDBJ whole genome shotgun (WGS) entry which is preliminary data.</text>
</comment>
<feature type="compositionally biased region" description="Basic and acidic residues" evidence="2">
    <location>
        <begin position="80"/>
        <end position="92"/>
    </location>
</feature>
<evidence type="ECO:0000313" key="5">
    <source>
        <dbReference type="Proteomes" id="UP000193218"/>
    </source>
</evidence>
<keyword evidence="5" id="KW-1185">Reference proteome</keyword>
<dbReference type="InterPro" id="IPR037516">
    <property type="entry name" value="Tripartite_DENN"/>
</dbReference>
<dbReference type="PROSITE" id="PS50211">
    <property type="entry name" value="DENN"/>
    <property type="match status" value="1"/>
</dbReference>
<proteinExistence type="inferred from homology"/>
<gene>
    <name evidence="4" type="ORF">BD324DRAFT_610951</name>
</gene>
<feature type="region of interest" description="Disordered" evidence="2">
    <location>
        <begin position="746"/>
        <end position="779"/>
    </location>
</feature>
<dbReference type="PANTHER" id="PTHR31017:SF1">
    <property type="entry name" value="LATE SECRETORY PATHWAY PROTEIN AVL9 HOMOLOG"/>
    <property type="match status" value="1"/>
</dbReference>
<dbReference type="OrthoDB" id="26278at2759"/>
<reference evidence="4 5" key="1">
    <citation type="submission" date="2017-03" db="EMBL/GenBank/DDBJ databases">
        <title>Widespread Adenine N6-methylation of Active Genes in Fungi.</title>
        <authorList>
            <consortium name="DOE Joint Genome Institute"/>
            <person name="Mondo S.J."/>
            <person name="Dannebaum R.O."/>
            <person name="Kuo R.C."/>
            <person name="Louie K.B."/>
            <person name="Bewick A.J."/>
            <person name="Labutti K."/>
            <person name="Haridas S."/>
            <person name="Kuo A."/>
            <person name="Salamov A."/>
            <person name="Ahrendt S.R."/>
            <person name="Lau R."/>
            <person name="Bowen B.P."/>
            <person name="Lipzen A."/>
            <person name="Sullivan W."/>
            <person name="Andreopoulos W.B."/>
            <person name="Clum A."/>
            <person name="Lindquist E."/>
            <person name="Daum C."/>
            <person name="Northen T.R."/>
            <person name="Ramamoorthy G."/>
            <person name="Schmitz R.J."/>
            <person name="Gryganskyi A."/>
            <person name="Culley D."/>
            <person name="Magnuson J."/>
            <person name="James T.Y."/>
            <person name="O'Malley M.A."/>
            <person name="Stajich J.E."/>
            <person name="Spatafora J.W."/>
            <person name="Visel A."/>
            <person name="Grigoriev I.V."/>
        </authorList>
    </citation>
    <scope>NUCLEOTIDE SEQUENCE [LARGE SCALE GENOMIC DNA]</scope>
    <source>
        <strain evidence="4 5">NRRL Y-17943</strain>
    </source>
</reference>
<feature type="compositionally biased region" description="Low complexity" evidence="2">
    <location>
        <begin position="135"/>
        <end position="146"/>
    </location>
</feature>
<evidence type="ECO:0000313" key="4">
    <source>
        <dbReference type="EMBL" id="ORX40483.1"/>
    </source>
</evidence>
<dbReference type="GeneID" id="33556036"/>
<dbReference type="GO" id="GO:0005737">
    <property type="term" value="C:cytoplasm"/>
    <property type="evidence" value="ECO:0007669"/>
    <property type="project" value="TreeGrafter"/>
</dbReference>
<dbReference type="InParanoid" id="A0A1Y1UR07"/>
<dbReference type="InterPro" id="IPR018307">
    <property type="entry name" value="ABL9/DENND6_dom"/>
</dbReference>